<gene>
    <name evidence="1" type="ORF">COU09_02365</name>
</gene>
<dbReference type="EMBL" id="PFBB01000024">
    <property type="protein sequence ID" value="PIR88424.1"/>
    <property type="molecule type" value="Genomic_DNA"/>
</dbReference>
<evidence type="ECO:0000313" key="2">
    <source>
        <dbReference type="Proteomes" id="UP000229615"/>
    </source>
</evidence>
<proteinExistence type="predicted"/>
<sequence length="111" mass="12542">MRVLGVALFLFFCFNLDGSSLKEGDVKSKNKFVPKANRLLSCVNEAEKLLLASQDAGYPVSVEEAVAGVVGKMARDEELRLVEKTFLKRVAQRNLERRLRRKLREDESEGL</sequence>
<dbReference type="Proteomes" id="UP000229615">
    <property type="component" value="Unassembled WGS sequence"/>
</dbReference>
<name>A0A2H0UPW4_9BACT</name>
<dbReference type="AlphaFoldDB" id="A0A2H0UPW4"/>
<organism evidence="1 2">
    <name type="scientific">Candidatus Harrisonbacteria bacterium CG10_big_fil_rev_8_21_14_0_10_44_23</name>
    <dbReference type="NCBI Taxonomy" id="1974585"/>
    <lineage>
        <taxon>Bacteria</taxon>
        <taxon>Candidatus Harrisoniibacteriota</taxon>
    </lineage>
</organism>
<comment type="caution">
    <text evidence="1">The sequence shown here is derived from an EMBL/GenBank/DDBJ whole genome shotgun (WGS) entry which is preliminary data.</text>
</comment>
<evidence type="ECO:0000313" key="1">
    <source>
        <dbReference type="EMBL" id="PIR88424.1"/>
    </source>
</evidence>
<reference evidence="2" key="1">
    <citation type="submission" date="2017-09" db="EMBL/GenBank/DDBJ databases">
        <title>Depth-based differentiation of microbial function through sediment-hosted aquifers and enrichment of novel symbionts in the deep terrestrial subsurface.</title>
        <authorList>
            <person name="Probst A.J."/>
            <person name="Ladd B."/>
            <person name="Jarett J.K."/>
            <person name="Geller-Mcgrath D.E."/>
            <person name="Sieber C.M.K."/>
            <person name="Emerson J.B."/>
            <person name="Anantharaman K."/>
            <person name="Thomas B.C."/>
            <person name="Malmstrom R."/>
            <person name="Stieglmeier M."/>
            <person name="Klingl A."/>
            <person name="Woyke T."/>
            <person name="Ryan C.M."/>
            <person name="Banfield J.F."/>
        </authorList>
    </citation>
    <scope>NUCLEOTIDE SEQUENCE [LARGE SCALE GENOMIC DNA]</scope>
</reference>
<accession>A0A2H0UPW4</accession>
<protein>
    <submittedName>
        <fullName evidence="1">Uncharacterized protein</fullName>
    </submittedName>
</protein>